<keyword evidence="1" id="KW-0808">Transferase</keyword>
<evidence type="ECO:0000313" key="2">
    <source>
        <dbReference type="Proteomes" id="UP001267426"/>
    </source>
</evidence>
<protein>
    <submittedName>
        <fullName evidence="1">Glycosyltransferase</fullName>
        <ecNumber evidence="1">2.4.-.-</ecNumber>
    </submittedName>
</protein>
<dbReference type="PANTHER" id="PTHR12526">
    <property type="entry name" value="GLYCOSYLTRANSFERASE"/>
    <property type="match status" value="1"/>
</dbReference>
<dbReference type="EMBL" id="JAVRHT010000017">
    <property type="protein sequence ID" value="MDT0631811.1"/>
    <property type="molecule type" value="Genomic_DNA"/>
</dbReference>
<name>A0ABU3BR97_9BACT</name>
<keyword evidence="2" id="KW-1185">Reference proteome</keyword>
<dbReference type="GO" id="GO:0016757">
    <property type="term" value="F:glycosyltransferase activity"/>
    <property type="evidence" value="ECO:0007669"/>
    <property type="project" value="UniProtKB-KW"/>
</dbReference>
<dbReference type="SUPFAM" id="SSF53756">
    <property type="entry name" value="UDP-Glycosyltransferase/glycogen phosphorylase"/>
    <property type="match status" value="1"/>
</dbReference>
<sequence>MTVLFVNWEGPNTRYLESLFLPLLTGALRGGDQLRVLHFGWDQAHREDEAKRLAAKAGVDLRFVSVWRRPLGPATLASVGRGALAVASEVRRHRVDVVMPRSNLCAGMALGARRLAPPAGLLYDADGLMADERADFGGWSRDGKAYRLLRAFEDRAVAQADAVVTRTEWAVGVLAERAGRDLGGRAFVVSNGRDPNVFAPGMESDRSRTRQELGVALAAPLLVYAGSMGPQYRVGDMIALFSAVCRRRPDARFLLLTGEPDLARPLVEASGVGGAAIVRRVPPLEVPRYLAAADVGLALRTPFFSQRAVAPVKIAEYLLCGVPTVASAGIGEGVAVEGVGFLVAGGRGDWMELAADWIISDVISKREAYRGRARARGVERFSLDRSTSEYRRAFDAVRPAHSN</sequence>
<dbReference type="Proteomes" id="UP001267426">
    <property type="component" value="Unassembled WGS sequence"/>
</dbReference>
<dbReference type="Gene3D" id="3.40.50.2000">
    <property type="entry name" value="Glycogen Phosphorylase B"/>
    <property type="match status" value="2"/>
</dbReference>
<dbReference type="Pfam" id="PF13692">
    <property type="entry name" value="Glyco_trans_1_4"/>
    <property type="match status" value="1"/>
</dbReference>
<keyword evidence="1" id="KW-0328">Glycosyltransferase</keyword>
<dbReference type="EC" id="2.4.-.-" evidence="1"/>
<evidence type="ECO:0000313" key="1">
    <source>
        <dbReference type="EMBL" id="MDT0631811.1"/>
    </source>
</evidence>
<proteinExistence type="predicted"/>
<reference evidence="1 2" key="1">
    <citation type="submission" date="2023-09" db="EMBL/GenBank/DDBJ databases">
        <authorList>
            <person name="Rey-Velasco X."/>
        </authorList>
    </citation>
    <scope>NUCLEOTIDE SEQUENCE [LARGE SCALE GENOMIC DNA]</scope>
    <source>
        <strain evidence="1 2">F394</strain>
    </source>
</reference>
<organism evidence="1 2">
    <name type="scientific">Rubrivirga litoralis</name>
    <dbReference type="NCBI Taxonomy" id="3075598"/>
    <lineage>
        <taxon>Bacteria</taxon>
        <taxon>Pseudomonadati</taxon>
        <taxon>Rhodothermota</taxon>
        <taxon>Rhodothermia</taxon>
        <taxon>Rhodothermales</taxon>
        <taxon>Rubricoccaceae</taxon>
        <taxon>Rubrivirga</taxon>
    </lineage>
</organism>
<gene>
    <name evidence="1" type="ORF">RM540_08655</name>
</gene>
<comment type="caution">
    <text evidence="1">The sequence shown here is derived from an EMBL/GenBank/DDBJ whole genome shotgun (WGS) entry which is preliminary data.</text>
</comment>
<dbReference type="RefSeq" id="WP_311663155.1">
    <property type="nucleotide sequence ID" value="NZ_JAVRHT010000017.1"/>
</dbReference>
<dbReference type="PANTHER" id="PTHR12526:SF600">
    <property type="entry name" value="GLYCOSYL TRANSFERASE GROUP 1"/>
    <property type="match status" value="1"/>
</dbReference>
<accession>A0ABU3BR97</accession>